<dbReference type="Proteomes" id="UP000325081">
    <property type="component" value="Unassembled WGS sequence"/>
</dbReference>
<proteinExistence type="predicted"/>
<reference evidence="2" key="1">
    <citation type="journal article" date="2019" name="Curr. Biol.">
        <title>Genome Sequence of Striga asiatica Provides Insight into the Evolution of Plant Parasitism.</title>
        <authorList>
            <person name="Yoshida S."/>
            <person name="Kim S."/>
            <person name="Wafula E.K."/>
            <person name="Tanskanen J."/>
            <person name="Kim Y.M."/>
            <person name="Honaas L."/>
            <person name="Yang Z."/>
            <person name="Spallek T."/>
            <person name="Conn C.E."/>
            <person name="Ichihashi Y."/>
            <person name="Cheong K."/>
            <person name="Cui S."/>
            <person name="Der J.P."/>
            <person name="Gundlach H."/>
            <person name="Jiao Y."/>
            <person name="Hori C."/>
            <person name="Ishida J.K."/>
            <person name="Kasahara H."/>
            <person name="Kiba T."/>
            <person name="Kim M.S."/>
            <person name="Koo N."/>
            <person name="Laohavisit A."/>
            <person name="Lee Y.H."/>
            <person name="Lumba S."/>
            <person name="McCourt P."/>
            <person name="Mortimer J.C."/>
            <person name="Mutuku J.M."/>
            <person name="Nomura T."/>
            <person name="Sasaki-Sekimoto Y."/>
            <person name="Seto Y."/>
            <person name="Wang Y."/>
            <person name="Wakatake T."/>
            <person name="Sakakibara H."/>
            <person name="Demura T."/>
            <person name="Yamaguchi S."/>
            <person name="Yoneyama K."/>
            <person name="Manabe R.I."/>
            <person name="Nelson D.C."/>
            <person name="Schulman A.H."/>
            <person name="Timko M.P."/>
            <person name="dePamphilis C.W."/>
            <person name="Choi D."/>
            <person name="Shirasu K."/>
        </authorList>
    </citation>
    <scope>NUCLEOTIDE SEQUENCE [LARGE SCALE GENOMIC DNA]</scope>
    <source>
        <strain evidence="2">cv. UVA1</strain>
    </source>
</reference>
<accession>A0A5A7PBJ6</accession>
<name>A0A5A7PBJ6_STRAF</name>
<keyword evidence="1" id="KW-0687">Ribonucleoprotein</keyword>
<protein>
    <submittedName>
        <fullName evidence="1">50S ribosomal protein L3</fullName>
    </submittedName>
</protein>
<gene>
    <name evidence="1" type="ORF">STAS_06137</name>
</gene>
<keyword evidence="1" id="KW-0689">Ribosomal protein</keyword>
<dbReference type="GO" id="GO:0005840">
    <property type="term" value="C:ribosome"/>
    <property type="evidence" value="ECO:0007669"/>
    <property type="project" value="UniProtKB-KW"/>
</dbReference>
<evidence type="ECO:0000313" key="1">
    <source>
        <dbReference type="EMBL" id="GER30209.1"/>
    </source>
</evidence>
<dbReference type="AlphaFoldDB" id="A0A5A7PBJ6"/>
<organism evidence="1 2">
    <name type="scientific">Striga asiatica</name>
    <name type="common">Asiatic witchweed</name>
    <name type="synonym">Buchnera asiatica</name>
    <dbReference type="NCBI Taxonomy" id="4170"/>
    <lineage>
        <taxon>Eukaryota</taxon>
        <taxon>Viridiplantae</taxon>
        <taxon>Streptophyta</taxon>
        <taxon>Embryophyta</taxon>
        <taxon>Tracheophyta</taxon>
        <taxon>Spermatophyta</taxon>
        <taxon>Magnoliopsida</taxon>
        <taxon>eudicotyledons</taxon>
        <taxon>Gunneridae</taxon>
        <taxon>Pentapetalae</taxon>
        <taxon>asterids</taxon>
        <taxon>lamiids</taxon>
        <taxon>Lamiales</taxon>
        <taxon>Orobanchaceae</taxon>
        <taxon>Buchnereae</taxon>
        <taxon>Striga</taxon>
    </lineage>
</organism>
<keyword evidence="2" id="KW-1185">Reference proteome</keyword>
<dbReference type="EMBL" id="BKCP01004328">
    <property type="protein sequence ID" value="GER30209.1"/>
    <property type="molecule type" value="Genomic_DNA"/>
</dbReference>
<sequence>MTTESTSVDPLIFFSVRWRRRCSPEKWVISAVGEFGGNLSFVVELGVGFPRNSAYAVRPPPRGRWRGSGFRLRGTSSGSRLEERSRVLYDSFTSLKDEPFRLSTGRSGDEIDQSDLLKATPPSGVVPQLEHDVNSVSYPRNILQPVDK</sequence>
<comment type="caution">
    <text evidence="1">The sequence shown here is derived from an EMBL/GenBank/DDBJ whole genome shotgun (WGS) entry which is preliminary data.</text>
</comment>
<evidence type="ECO:0000313" key="2">
    <source>
        <dbReference type="Proteomes" id="UP000325081"/>
    </source>
</evidence>